<dbReference type="GO" id="GO:0098632">
    <property type="term" value="F:cell-cell adhesion mediator activity"/>
    <property type="evidence" value="ECO:0007669"/>
    <property type="project" value="TreeGrafter"/>
</dbReference>
<dbReference type="InterPro" id="IPR003599">
    <property type="entry name" value="Ig_sub"/>
</dbReference>
<keyword evidence="8" id="KW-1015">Disulfide bond</keyword>
<dbReference type="EMBL" id="JASPKY010000042">
    <property type="protein sequence ID" value="KAK9746054.1"/>
    <property type="molecule type" value="Genomic_DNA"/>
</dbReference>
<evidence type="ECO:0000256" key="2">
    <source>
        <dbReference type="ARBA" id="ARBA00022692"/>
    </source>
</evidence>
<organism evidence="11 12">
    <name type="scientific">Popillia japonica</name>
    <name type="common">Japanese beetle</name>
    <dbReference type="NCBI Taxonomy" id="7064"/>
    <lineage>
        <taxon>Eukaryota</taxon>
        <taxon>Metazoa</taxon>
        <taxon>Ecdysozoa</taxon>
        <taxon>Arthropoda</taxon>
        <taxon>Hexapoda</taxon>
        <taxon>Insecta</taxon>
        <taxon>Pterygota</taxon>
        <taxon>Neoptera</taxon>
        <taxon>Endopterygota</taxon>
        <taxon>Coleoptera</taxon>
        <taxon>Polyphaga</taxon>
        <taxon>Scarabaeiformia</taxon>
        <taxon>Scarabaeidae</taxon>
        <taxon>Rutelinae</taxon>
        <taxon>Popillia</taxon>
    </lineage>
</organism>
<evidence type="ECO:0000256" key="3">
    <source>
        <dbReference type="ARBA" id="ARBA00022729"/>
    </source>
</evidence>
<dbReference type="AlphaFoldDB" id="A0AAW1MKL8"/>
<evidence type="ECO:0000259" key="10">
    <source>
        <dbReference type="PROSITE" id="PS50835"/>
    </source>
</evidence>
<keyword evidence="3" id="KW-0732">Signal</keyword>
<feature type="domain" description="Ig-like" evidence="10">
    <location>
        <begin position="245"/>
        <end position="336"/>
    </location>
</feature>
<keyword evidence="4" id="KW-0677">Repeat</keyword>
<dbReference type="GO" id="GO:0070593">
    <property type="term" value="P:dendrite self-avoidance"/>
    <property type="evidence" value="ECO:0007669"/>
    <property type="project" value="TreeGrafter"/>
</dbReference>
<evidence type="ECO:0000313" key="12">
    <source>
        <dbReference type="Proteomes" id="UP001458880"/>
    </source>
</evidence>
<evidence type="ECO:0000256" key="8">
    <source>
        <dbReference type="ARBA" id="ARBA00023157"/>
    </source>
</evidence>
<sequence>MVGISRSLLRAQLWVSSVMRKLFQHLEREPTGAVGPRLSNRIIDIKSIDVGESLVALCPAQAFPVPIFRWYKFVEGSNRKQAIQLNDRIHQVAGTLIIREALVEDSGKYLCVVNNSVGGESVETVLTVTAPLKATINPPMQTIDFGRPAVFTCNFEDPPVRFRRTSHQCVVTKGLVPIEIRWEFHGKSLNDNNSNGISLMLINPKIASLSIDSVNADHAGNYTCIAENAAGTLRHTAELNVIVIPQISPFNFKDSTDSGETVSVQCTVSKGDLPLNITWQLNNRTIDKDGGITVMTMKRFSTLNIDSVQDVHTGEYTCTAQNLAGHSVYSARLNVN</sequence>
<keyword evidence="7" id="KW-0472">Membrane</keyword>
<comment type="caution">
    <text evidence="11">The sequence shown here is derived from an EMBL/GenBank/DDBJ whole genome shotgun (WGS) entry which is preliminary data.</text>
</comment>
<dbReference type="FunFam" id="2.60.40.10:FF:000017">
    <property type="entry name" value="Down syndrome cell adhesion molecule b"/>
    <property type="match status" value="2"/>
</dbReference>
<dbReference type="PANTHER" id="PTHR10075:SF101">
    <property type="entry name" value="ZWEI IG DOMAIN PROTEIN ZIG-3"/>
    <property type="match status" value="1"/>
</dbReference>
<dbReference type="Proteomes" id="UP001458880">
    <property type="component" value="Unassembled WGS sequence"/>
</dbReference>
<dbReference type="InterPro" id="IPR013783">
    <property type="entry name" value="Ig-like_fold"/>
</dbReference>
<feature type="domain" description="Ig-like" evidence="10">
    <location>
        <begin position="36"/>
        <end position="127"/>
    </location>
</feature>
<evidence type="ECO:0000256" key="6">
    <source>
        <dbReference type="ARBA" id="ARBA00022989"/>
    </source>
</evidence>
<dbReference type="GO" id="GO:0030424">
    <property type="term" value="C:axon"/>
    <property type="evidence" value="ECO:0007669"/>
    <property type="project" value="TreeGrafter"/>
</dbReference>
<dbReference type="GO" id="GO:0005886">
    <property type="term" value="C:plasma membrane"/>
    <property type="evidence" value="ECO:0007669"/>
    <property type="project" value="TreeGrafter"/>
</dbReference>
<evidence type="ECO:0000313" key="11">
    <source>
        <dbReference type="EMBL" id="KAK9746054.1"/>
    </source>
</evidence>
<proteinExistence type="predicted"/>
<keyword evidence="6" id="KW-1133">Transmembrane helix</keyword>
<dbReference type="InterPro" id="IPR036179">
    <property type="entry name" value="Ig-like_dom_sf"/>
</dbReference>
<dbReference type="FunFam" id="2.60.40.10:FF:000324">
    <property type="entry name" value="Down syndrome cell adhesion molecule, isoform D"/>
    <property type="match status" value="1"/>
</dbReference>
<evidence type="ECO:0000256" key="5">
    <source>
        <dbReference type="ARBA" id="ARBA00022889"/>
    </source>
</evidence>
<dbReference type="PANTHER" id="PTHR10075">
    <property type="entry name" value="BASIGIN RELATED"/>
    <property type="match status" value="1"/>
</dbReference>
<feature type="domain" description="Ig-like" evidence="10">
    <location>
        <begin position="131"/>
        <end position="240"/>
    </location>
</feature>
<dbReference type="InterPro" id="IPR003598">
    <property type="entry name" value="Ig_sub2"/>
</dbReference>
<dbReference type="GO" id="GO:0007411">
    <property type="term" value="P:axon guidance"/>
    <property type="evidence" value="ECO:0007669"/>
    <property type="project" value="TreeGrafter"/>
</dbReference>
<reference evidence="11 12" key="1">
    <citation type="journal article" date="2024" name="BMC Genomics">
        <title>De novo assembly and annotation of Popillia japonica's genome with initial clues to its potential as an invasive pest.</title>
        <authorList>
            <person name="Cucini C."/>
            <person name="Boschi S."/>
            <person name="Funari R."/>
            <person name="Cardaioli E."/>
            <person name="Iannotti N."/>
            <person name="Marturano G."/>
            <person name="Paoli F."/>
            <person name="Bruttini M."/>
            <person name="Carapelli A."/>
            <person name="Frati F."/>
            <person name="Nardi F."/>
        </authorList>
    </citation>
    <scope>NUCLEOTIDE SEQUENCE [LARGE SCALE GENOMIC DNA]</scope>
    <source>
        <strain evidence="11">DMR45628</strain>
    </source>
</reference>
<evidence type="ECO:0000256" key="1">
    <source>
        <dbReference type="ARBA" id="ARBA00004167"/>
    </source>
</evidence>
<dbReference type="SMART" id="SM00409">
    <property type="entry name" value="IG"/>
    <property type="match status" value="3"/>
</dbReference>
<dbReference type="PROSITE" id="PS50835">
    <property type="entry name" value="IG_LIKE"/>
    <property type="match status" value="3"/>
</dbReference>
<evidence type="ECO:0000256" key="4">
    <source>
        <dbReference type="ARBA" id="ARBA00022737"/>
    </source>
</evidence>
<dbReference type="GO" id="GO:0007156">
    <property type="term" value="P:homophilic cell adhesion via plasma membrane adhesion molecules"/>
    <property type="evidence" value="ECO:0007669"/>
    <property type="project" value="TreeGrafter"/>
</dbReference>
<dbReference type="Gene3D" id="2.60.40.10">
    <property type="entry name" value="Immunoglobulins"/>
    <property type="match status" value="3"/>
</dbReference>
<feature type="non-terminal residue" evidence="11">
    <location>
        <position position="336"/>
    </location>
</feature>
<keyword evidence="9" id="KW-0393">Immunoglobulin domain</keyword>
<dbReference type="Pfam" id="PF13927">
    <property type="entry name" value="Ig_3"/>
    <property type="match status" value="1"/>
</dbReference>
<accession>A0AAW1MKL8</accession>
<protein>
    <submittedName>
        <fullName evidence="11">Immunoglobulin I-set domain</fullName>
    </submittedName>
</protein>
<comment type="subcellular location">
    <subcellularLocation>
        <location evidence="1">Membrane</location>
        <topology evidence="1">Single-pass membrane protein</topology>
    </subcellularLocation>
</comment>
<dbReference type="InterPro" id="IPR007110">
    <property type="entry name" value="Ig-like_dom"/>
</dbReference>
<dbReference type="InterPro" id="IPR013098">
    <property type="entry name" value="Ig_I-set"/>
</dbReference>
<keyword evidence="5" id="KW-0130">Cell adhesion</keyword>
<dbReference type="Pfam" id="PF07679">
    <property type="entry name" value="I-set"/>
    <property type="match status" value="2"/>
</dbReference>
<gene>
    <name evidence="11" type="ORF">QE152_g6345</name>
</gene>
<keyword evidence="12" id="KW-1185">Reference proteome</keyword>
<evidence type="ECO:0000256" key="7">
    <source>
        <dbReference type="ARBA" id="ARBA00023136"/>
    </source>
</evidence>
<evidence type="ECO:0000256" key="9">
    <source>
        <dbReference type="ARBA" id="ARBA00023319"/>
    </source>
</evidence>
<name>A0AAW1MKL8_POPJA</name>
<keyword evidence="2" id="KW-0812">Transmembrane</keyword>
<dbReference type="SMART" id="SM00408">
    <property type="entry name" value="IGc2"/>
    <property type="match status" value="3"/>
</dbReference>
<dbReference type="SUPFAM" id="SSF48726">
    <property type="entry name" value="Immunoglobulin"/>
    <property type="match status" value="3"/>
</dbReference>